<dbReference type="InterPro" id="IPR015813">
    <property type="entry name" value="Pyrv/PenolPyrv_kinase-like_dom"/>
</dbReference>
<dbReference type="InterPro" id="IPR040442">
    <property type="entry name" value="Pyrv_kinase-like_dom_sf"/>
</dbReference>
<comment type="catalytic activity">
    <reaction evidence="13">
        <text>pyruvate + ATP = phosphoenolpyruvate + ADP + H(+)</text>
        <dbReference type="Rhea" id="RHEA:18157"/>
        <dbReference type="ChEBI" id="CHEBI:15361"/>
        <dbReference type="ChEBI" id="CHEBI:15378"/>
        <dbReference type="ChEBI" id="CHEBI:30616"/>
        <dbReference type="ChEBI" id="CHEBI:58702"/>
        <dbReference type="ChEBI" id="CHEBI:456216"/>
        <dbReference type="EC" id="2.7.1.40"/>
    </reaction>
</comment>
<dbReference type="AlphaFoldDB" id="A0AAW4PXE7"/>
<dbReference type="SUPFAM" id="SSF50800">
    <property type="entry name" value="PK beta-barrel domain-like"/>
    <property type="match status" value="1"/>
</dbReference>
<gene>
    <name evidence="16" type="primary">pyk</name>
    <name evidence="16" type="ORF">EGH21_23445</name>
</gene>
<keyword evidence="6" id="KW-0547">Nucleotide-binding</keyword>
<evidence type="ECO:0000256" key="5">
    <source>
        <dbReference type="ARBA" id="ARBA00022723"/>
    </source>
</evidence>
<keyword evidence="8" id="KW-0067">ATP-binding</keyword>
<evidence type="ECO:0000256" key="11">
    <source>
        <dbReference type="ARBA" id="ARBA00023317"/>
    </source>
</evidence>
<dbReference type="SUPFAM" id="SSF51621">
    <property type="entry name" value="Phosphoenolpyruvate/pyruvate domain"/>
    <property type="match status" value="1"/>
</dbReference>
<dbReference type="GO" id="GO:0016301">
    <property type="term" value="F:kinase activity"/>
    <property type="evidence" value="ECO:0007669"/>
    <property type="project" value="UniProtKB-KW"/>
</dbReference>
<evidence type="ECO:0000256" key="12">
    <source>
        <dbReference type="NCBIfam" id="TIGR01064"/>
    </source>
</evidence>
<dbReference type="GO" id="GO:0005524">
    <property type="term" value="F:ATP binding"/>
    <property type="evidence" value="ECO:0007669"/>
    <property type="project" value="UniProtKB-KW"/>
</dbReference>
<dbReference type="NCBIfam" id="TIGR01064">
    <property type="entry name" value="pyruv_kin"/>
    <property type="match status" value="1"/>
</dbReference>
<dbReference type="EC" id="2.7.1.40" evidence="3 12"/>
<dbReference type="PANTHER" id="PTHR11817">
    <property type="entry name" value="PYRUVATE KINASE"/>
    <property type="match status" value="1"/>
</dbReference>
<dbReference type="Gene3D" id="3.40.1380.20">
    <property type="entry name" value="Pyruvate kinase, C-terminal domain"/>
    <property type="match status" value="1"/>
</dbReference>
<dbReference type="EMBL" id="RKLR01000024">
    <property type="protein sequence ID" value="MBX0325975.1"/>
    <property type="molecule type" value="Genomic_DNA"/>
</dbReference>
<evidence type="ECO:0000313" key="16">
    <source>
        <dbReference type="EMBL" id="MBX0325975.1"/>
    </source>
</evidence>
<dbReference type="Gene3D" id="3.20.20.60">
    <property type="entry name" value="Phosphoenolpyruvate-binding domains"/>
    <property type="match status" value="1"/>
</dbReference>
<evidence type="ECO:0000256" key="4">
    <source>
        <dbReference type="ARBA" id="ARBA00022679"/>
    </source>
</evidence>
<keyword evidence="4 13" id="KW-0808">Transferase</keyword>
<dbReference type="Proteomes" id="UP001430377">
    <property type="component" value="Unassembled WGS sequence"/>
</dbReference>
<dbReference type="NCBIfam" id="NF004491">
    <property type="entry name" value="PRK05826.1"/>
    <property type="match status" value="1"/>
</dbReference>
<accession>A0AAW4PXE7</accession>
<dbReference type="InterPro" id="IPR015795">
    <property type="entry name" value="Pyrv_Knase_C"/>
</dbReference>
<feature type="domain" description="Pyruvate kinase C-terminal" evidence="15">
    <location>
        <begin position="352"/>
        <end position="467"/>
    </location>
</feature>
<keyword evidence="17" id="KW-1185">Reference proteome</keyword>
<organism evidence="16 17">
    <name type="scientific">Haloarcula rubra</name>
    <dbReference type="NCBI Taxonomy" id="2487747"/>
    <lineage>
        <taxon>Archaea</taxon>
        <taxon>Methanobacteriati</taxon>
        <taxon>Methanobacteriota</taxon>
        <taxon>Stenosarchaea group</taxon>
        <taxon>Halobacteria</taxon>
        <taxon>Halobacteriales</taxon>
        <taxon>Haloarculaceae</taxon>
        <taxon>Haloarcula</taxon>
    </lineage>
</organism>
<dbReference type="SUPFAM" id="SSF52935">
    <property type="entry name" value="PK C-terminal domain-like"/>
    <property type="match status" value="1"/>
</dbReference>
<dbReference type="InterPro" id="IPR001697">
    <property type="entry name" value="Pyr_Knase"/>
</dbReference>
<evidence type="ECO:0000256" key="3">
    <source>
        <dbReference type="ARBA" id="ARBA00012142"/>
    </source>
</evidence>
<dbReference type="InterPro" id="IPR015806">
    <property type="entry name" value="Pyrv_Knase_insert_dom_sf"/>
</dbReference>
<evidence type="ECO:0000256" key="2">
    <source>
        <dbReference type="ARBA" id="ARBA00008663"/>
    </source>
</evidence>
<dbReference type="Gene3D" id="2.40.33.10">
    <property type="entry name" value="PK beta-barrel domain-like"/>
    <property type="match status" value="1"/>
</dbReference>
<keyword evidence="10 13" id="KW-0324">Glycolysis</keyword>
<dbReference type="Pfam" id="PF00224">
    <property type="entry name" value="PK"/>
    <property type="match status" value="1"/>
</dbReference>
<dbReference type="GO" id="GO:0030955">
    <property type="term" value="F:potassium ion binding"/>
    <property type="evidence" value="ECO:0007669"/>
    <property type="project" value="UniProtKB-UniRule"/>
</dbReference>
<evidence type="ECO:0000256" key="10">
    <source>
        <dbReference type="ARBA" id="ARBA00023152"/>
    </source>
</evidence>
<keyword evidence="5" id="KW-0479">Metal-binding</keyword>
<feature type="domain" description="Pyruvate kinase barrel" evidence="14">
    <location>
        <begin position="1"/>
        <end position="317"/>
    </location>
</feature>
<name>A0AAW4PXE7_9EURY</name>
<dbReference type="Pfam" id="PF02887">
    <property type="entry name" value="PK_C"/>
    <property type="match status" value="1"/>
</dbReference>
<dbReference type="GO" id="GO:0000287">
    <property type="term" value="F:magnesium ion binding"/>
    <property type="evidence" value="ECO:0007669"/>
    <property type="project" value="UniProtKB-UniRule"/>
</dbReference>
<evidence type="ECO:0000256" key="8">
    <source>
        <dbReference type="ARBA" id="ARBA00022840"/>
    </source>
</evidence>
<proteinExistence type="inferred from homology"/>
<keyword evidence="9 13" id="KW-0460">Magnesium</keyword>
<dbReference type="GO" id="GO:0004743">
    <property type="term" value="F:pyruvate kinase activity"/>
    <property type="evidence" value="ECO:0007669"/>
    <property type="project" value="UniProtKB-UniRule"/>
</dbReference>
<keyword evidence="11 16" id="KW-0670">Pyruvate</keyword>
<dbReference type="InterPro" id="IPR036918">
    <property type="entry name" value="Pyrv_Knase_C_sf"/>
</dbReference>
<keyword evidence="7 13" id="KW-0418">Kinase</keyword>
<dbReference type="NCBIfam" id="NF004978">
    <property type="entry name" value="PRK06354.1"/>
    <property type="match status" value="1"/>
</dbReference>
<evidence type="ECO:0000259" key="15">
    <source>
        <dbReference type="Pfam" id="PF02887"/>
    </source>
</evidence>
<evidence type="ECO:0000256" key="6">
    <source>
        <dbReference type="ARBA" id="ARBA00022741"/>
    </source>
</evidence>
<protein>
    <recommendedName>
        <fullName evidence="3 12">Pyruvate kinase</fullName>
        <ecNumber evidence="3 12">2.7.1.40</ecNumber>
    </recommendedName>
</protein>
<evidence type="ECO:0000256" key="13">
    <source>
        <dbReference type="RuleBase" id="RU000504"/>
    </source>
</evidence>
<dbReference type="InterPro" id="IPR011037">
    <property type="entry name" value="Pyrv_Knase-like_insert_dom_sf"/>
</dbReference>
<evidence type="ECO:0000256" key="7">
    <source>
        <dbReference type="ARBA" id="ARBA00022777"/>
    </source>
</evidence>
<comment type="similarity">
    <text evidence="2 13">Belongs to the pyruvate kinase family.</text>
</comment>
<evidence type="ECO:0000256" key="1">
    <source>
        <dbReference type="ARBA" id="ARBA00004997"/>
    </source>
</evidence>
<dbReference type="InterPro" id="IPR015793">
    <property type="entry name" value="Pyrv_Knase_brl"/>
</dbReference>
<reference evidence="16 17" key="1">
    <citation type="submission" date="2021-06" db="EMBL/GenBank/DDBJ databases">
        <title>Halomicroarcula sp. a new haloarchaeum isolated from saline soil.</title>
        <authorList>
            <person name="Duran-Viseras A."/>
            <person name="Sanchez-Porro C."/>
            <person name="Ventosa A."/>
        </authorList>
    </citation>
    <scope>NUCLEOTIDE SEQUENCE [LARGE SCALE GENOMIC DNA]</scope>
    <source>
        <strain evidence="16 17">F13</strain>
    </source>
</reference>
<comment type="caution">
    <text evidence="16">The sequence shown here is derived from an EMBL/GenBank/DDBJ whole genome shotgun (WGS) entry which is preliminary data.</text>
</comment>
<sequence length="478" mass="50624">MRTTKIVCTIGPASASRNSLRRLAEAGMSVARLNASHGTPEHRRELIERIRTVEQNTDRPVAIIHDLPGPKVRTAPMDGTVHLDAGTTVEYVQGKTTTNDRIALSHDITAVESGDRVLLDDGRIETTVTDVSESAVTACVENSDDIGGRKGVVVPGVELGLPTITERDRRELRVAAEKEVDFVAASFVRDGDSVRAISRVLSDLDATTPIIAKVERGIAVRNLDDIIDAADGVMVARGDLGVEIPLESVPIVQKRIIRRCRDTGTPVITATEMLESMTSARRPTRAEASDVANAVFDGTDAVMLSGETAVGDHPVLVVETMARLVERVEDTAEYDDLRRQQAPEADSAQSDKLARSASVLGRDIDATAIVVATASGKTAVRAAKFRPSMPVVAATPSESVRRRLALSGGIVSGPPTETATSADDVIGNAVESALGTDIVSSGDRVVVISGPRNDDAGTGTSNLLKIHVASDRSSNARE</sequence>
<evidence type="ECO:0000256" key="9">
    <source>
        <dbReference type="ARBA" id="ARBA00022842"/>
    </source>
</evidence>
<evidence type="ECO:0000313" key="17">
    <source>
        <dbReference type="Proteomes" id="UP001430377"/>
    </source>
</evidence>
<evidence type="ECO:0000259" key="14">
    <source>
        <dbReference type="Pfam" id="PF00224"/>
    </source>
</evidence>
<comment type="pathway">
    <text evidence="1 13">Carbohydrate degradation; glycolysis; pyruvate from D-glyceraldehyde 3-phosphate: step 5/5.</text>
</comment>
<dbReference type="PRINTS" id="PR01050">
    <property type="entry name" value="PYRUVTKNASE"/>
</dbReference>